<dbReference type="Pfam" id="PF08447">
    <property type="entry name" value="PAS_3"/>
    <property type="match status" value="3"/>
</dbReference>
<dbReference type="InterPro" id="IPR052155">
    <property type="entry name" value="Biofilm_reg_signaling"/>
</dbReference>
<feature type="domain" description="PAC" evidence="3">
    <location>
        <begin position="381"/>
        <end position="434"/>
    </location>
</feature>
<dbReference type="InterPro" id="IPR000700">
    <property type="entry name" value="PAS-assoc_C"/>
</dbReference>
<dbReference type="InterPro" id="IPR043128">
    <property type="entry name" value="Rev_trsase/Diguanyl_cyclase"/>
</dbReference>
<dbReference type="InterPro" id="IPR035965">
    <property type="entry name" value="PAS-like_dom_sf"/>
</dbReference>
<dbReference type="InterPro" id="IPR001633">
    <property type="entry name" value="EAL_dom"/>
</dbReference>
<feature type="domain" description="GGDEF" evidence="5">
    <location>
        <begin position="610"/>
        <end position="743"/>
    </location>
</feature>
<dbReference type="InterPro" id="IPR000014">
    <property type="entry name" value="PAS"/>
</dbReference>
<dbReference type="AlphaFoldDB" id="A0A399J8B8"/>
<dbReference type="PROSITE" id="PS50112">
    <property type="entry name" value="PAS"/>
    <property type="match status" value="1"/>
</dbReference>
<sequence length="1004" mass="111710">MSVNTRGSLALEIDAEQLVASLVVDGAVLDDKMILQHATPGFSRRFGTSGPAGHSLLDLVSSGDERAQIARLSDALNAQHKVPTGDEAFSAAKLKGQDHMVLSGGTSAKQEAFPPADYLEISLVRPAMDVRISPLTAAGGAVYGYLVQEIPDIGISNMPEQNARRVAPKARASAHRILSQLANAYWESNPGTGAFTASEFWYKLRGNPVGDKGIEEHEAWSVRVHPEDRPALFDYQRKLQAGKADFVPFIYRERHAKGHWMTILCKGAVIERDAEGAVVRVAGTDADITASHSAEEYIRDIARLEQRWLIAAEYGQLGLWDNDEAAGTRYVSETWRSMRGYGPDDAFDESREGLAARTHPDDRAALERQIEATVNGDADIVFQEYRERHRDGRWISILSRGRVIARDSQGRASRIIGIDTDITEIKAASEKIFRMSRRLEIAIQATSVGIWDADLAKGEVVWDERMMEIYGLDLPPGPIPEGYWEQVIHPDDRDSVLSQSSEVEAGKIAFADDYRVVRPDGTVRYIRSRSTELFNDEIGHGVIGVDWDVTSDVEAAEELRRAHALARNRNVELEQARNEMEKNALHDALTELPNRRYLDQQMKALFGQEQKVAMMQLDLDRFKQINDTLGHATGDVVLRRVAKVMTDLVPETATVARVGGDEFVVFFEEAPDSNSLEKIAGMIVDELHLPFEVEGKICRFGVSIGIAVGQLPSQTPDEVFENADMALYEAKNSGRGRSVFFSDRMRIAVEEKRLLADAFLGGLERDEFFCVYQPQFKAGSLQMSSVEALVRWRRPDGTVELPYVFLALAEELGVVDRVDQRVLDQVLSDQDLWFSLGLPVPRVSVNVSARRLADPQLPLRLDNLDIQPGRIAFELLETVFLDTQNPVIAANIAAIRAMGIELEIDDFGTGHASIVGMLQLQPDRLKIDQQIVRPLTLSKKQETLVRSIIEIGRMHDIDVIAEGVETGDHVRLLTEMGCNYLQGYGLGLPMSEVDLREGLRTGRW</sequence>
<reference evidence="6 7" key="1">
    <citation type="submission" date="2018-08" db="EMBL/GenBank/DDBJ databases">
        <title>Pseudooceanicola sediminis CY03 in the family Rhodobacteracea.</title>
        <authorList>
            <person name="Zhang Y.-J."/>
        </authorList>
    </citation>
    <scope>NUCLEOTIDE SEQUENCE [LARGE SCALE GENOMIC DNA]</scope>
    <source>
        <strain evidence="6 7">CY03</strain>
    </source>
</reference>
<proteinExistence type="predicted"/>
<feature type="domain" description="PAS" evidence="2">
    <location>
        <begin position="323"/>
        <end position="377"/>
    </location>
</feature>
<dbReference type="CDD" id="cd01948">
    <property type="entry name" value="EAL"/>
    <property type="match status" value="1"/>
</dbReference>
<evidence type="ECO:0000259" key="5">
    <source>
        <dbReference type="PROSITE" id="PS50887"/>
    </source>
</evidence>
<dbReference type="Gene3D" id="2.10.70.100">
    <property type="match status" value="1"/>
</dbReference>
<name>A0A399J8B8_9RHOB</name>
<gene>
    <name evidence="6" type="ORF">DL237_01920</name>
</gene>
<dbReference type="SUPFAM" id="SSF141868">
    <property type="entry name" value="EAL domain-like"/>
    <property type="match status" value="1"/>
</dbReference>
<feature type="domain" description="PAC" evidence="3">
    <location>
        <begin position="510"/>
        <end position="561"/>
    </location>
</feature>
<accession>A0A399J8B8</accession>
<comment type="caution">
    <text evidence="6">The sequence shown here is derived from an EMBL/GenBank/DDBJ whole genome shotgun (WGS) entry which is preliminary data.</text>
</comment>
<evidence type="ECO:0000259" key="2">
    <source>
        <dbReference type="PROSITE" id="PS50112"/>
    </source>
</evidence>
<dbReference type="InterPro" id="IPR000160">
    <property type="entry name" value="GGDEF_dom"/>
</dbReference>
<evidence type="ECO:0000313" key="7">
    <source>
        <dbReference type="Proteomes" id="UP000265848"/>
    </source>
</evidence>
<dbReference type="InterPro" id="IPR029787">
    <property type="entry name" value="Nucleotide_cyclase"/>
</dbReference>
<organism evidence="6 7">
    <name type="scientific">Pseudooceanicola sediminis</name>
    <dbReference type="NCBI Taxonomy" id="2211117"/>
    <lineage>
        <taxon>Bacteria</taxon>
        <taxon>Pseudomonadati</taxon>
        <taxon>Pseudomonadota</taxon>
        <taxon>Alphaproteobacteria</taxon>
        <taxon>Rhodobacterales</taxon>
        <taxon>Paracoccaceae</taxon>
        <taxon>Pseudooceanicola</taxon>
    </lineage>
</organism>
<dbReference type="SMART" id="SM00086">
    <property type="entry name" value="PAC"/>
    <property type="match status" value="3"/>
</dbReference>
<dbReference type="PANTHER" id="PTHR44757">
    <property type="entry name" value="DIGUANYLATE CYCLASE DGCP"/>
    <property type="match status" value="1"/>
</dbReference>
<dbReference type="NCBIfam" id="TIGR00229">
    <property type="entry name" value="sensory_box"/>
    <property type="match status" value="1"/>
</dbReference>
<dbReference type="Proteomes" id="UP000265848">
    <property type="component" value="Unassembled WGS sequence"/>
</dbReference>
<dbReference type="CDD" id="cd01949">
    <property type="entry name" value="GGDEF"/>
    <property type="match status" value="1"/>
</dbReference>
<dbReference type="SMART" id="SM00091">
    <property type="entry name" value="PAS"/>
    <property type="match status" value="2"/>
</dbReference>
<dbReference type="Gene3D" id="3.30.450.20">
    <property type="entry name" value="PAS domain"/>
    <property type="match status" value="3"/>
</dbReference>
<evidence type="ECO:0000256" key="1">
    <source>
        <dbReference type="SAM" id="Coils"/>
    </source>
</evidence>
<dbReference type="EMBL" id="QWJJ01000001">
    <property type="protein sequence ID" value="RII40787.1"/>
    <property type="molecule type" value="Genomic_DNA"/>
</dbReference>
<dbReference type="InterPro" id="IPR013655">
    <property type="entry name" value="PAS_fold_3"/>
</dbReference>
<dbReference type="PROSITE" id="PS50883">
    <property type="entry name" value="EAL"/>
    <property type="match status" value="1"/>
</dbReference>
<dbReference type="Gene3D" id="3.30.70.270">
    <property type="match status" value="1"/>
</dbReference>
<evidence type="ECO:0000313" key="6">
    <source>
        <dbReference type="EMBL" id="RII40787.1"/>
    </source>
</evidence>
<dbReference type="NCBIfam" id="TIGR00254">
    <property type="entry name" value="GGDEF"/>
    <property type="match status" value="1"/>
</dbReference>
<dbReference type="PANTHER" id="PTHR44757:SF2">
    <property type="entry name" value="BIOFILM ARCHITECTURE MAINTENANCE PROTEIN MBAA"/>
    <property type="match status" value="1"/>
</dbReference>
<dbReference type="SMART" id="SM00052">
    <property type="entry name" value="EAL"/>
    <property type="match status" value="1"/>
</dbReference>
<dbReference type="InterPro" id="IPR035919">
    <property type="entry name" value="EAL_sf"/>
</dbReference>
<dbReference type="PROSITE" id="PS50113">
    <property type="entry name" value="PAC"/>
    <property type="match status" value="2"/>
</dbReference>
<dbReference type="SMART" id="SM00267">
    <property type="entry name" value="GGDEF"/>
    <property type="match status" value="1"/>
</dbReference>
<dbReference type="Pfam" id="PF00990">
    <property type="entry name" value="GGDEF"/>
    <property type="match status" value="1"/>
</dbReference>
<dbReference type="Gene3D" id="3.20.20.450">
    <property type="entry name" value="EAL domain"/>
    <property type="match status" value="1"/>
</dbReference>
<protein>
    <submittedName>
        <fullName evidence="6">EAL domain-containing protein</fullName>
    </submittedName>
</protein>
<evidence type="ECO:0000259" key="3">
    <source>
        <dbReference type="PROSITE" id="PS50113"/>
    </source>
</evidence>
<evidence type="ECO:0000259" key="4">
    <source>
        <dbReference type="PROSITE" id="PS50883"/>
    </source>
</evidence>
<dbReference type="Pfam" id="PF00563">
    <property type="entry name" value="EAL"/>
    <property type="match status" value="1"/>
</dbReference>
<keyword evidence="1" id="KW-0175">Coiled coil</keyword>
<dbReference type="InterPro" id="IPR001610">
    <property type="entry name" value="PAC"/>
</dbReference>
<feature type="domain" description="EAL" evidence="4">
    <location>
        <begin position="752"/>
        <end position="1003"/>
    </location>
</feature>
<dbReference type="SUPFAM" id="SSF55073">
    <property type="entry name" value="Nucleotide cyclase"/>
    <property type="match status" value="1"/>
</dbReference>
<feature type="coiled-coil region" evidence="1">
    <location>
        <begin position="556"/>
        <end position="583"/>
    </location>
</feature>
<dbReference type="CDD" id="cd00130">
    <property type="entry name" value="PAS"/>
    <property type="match status" value="2"/>
</dbReference>
<keyword evidence="7" id="KW-1185">Reference proteome</keyword>
<dbReference type="SUPFAM" id="SSF55785">
    <property type="entry name" value="PYP-like sensor domain (PAS domain)"/>
    <property type="match status" value="3"/>
</dbReference>
<dbReference type="PROSITE" id="PS50887">
    <property type="entry name" value="GGDEF"/>
    <property type="match status" value="1"/>
</dbReference>